<protein>
    <submittedName>
        <fullName evidence="2">Uncharacterized protein conserved in bacteria</fullName>
    </submittedName>
</protein>
<organism evidence="2 3">
    <name type="scientific">Sphingobacterium spiritivorum</name>
    <name type="common">Flavobacterium spiritivorum</name>
    <dbReference type="NCBI Taxonomy" id="258"/>
    <lineage>
        <taxon>Bacteria</taxon>
        <taxon>Pseudomonadati</taxon>
        <taxon>Bacteroidota</taxon>
        <taxon>Sphingobacteriia</taxon>
        <taxon>Sphingobacteriales</taxon>
        <taxon>Sphingobacteriaceae</taxon>
        <taxon>Sphingobacterium</taxon>
    </lineage>
</organism>
<name>A0A380BIM9_SPHSI</name>
<reference evidence="2 3" key="1">
    <citation type="submission" date="2018-06" db="EMBL/GenBank/DDBJ databases">
        <authorList>
            <consortium name="Pathogen Informatics"/>
            <person name="Doyle S."/>
        </authorList>
    </citation>
    <scope>NUCLEOTIDE SEQUENCE [LARGE SCALE GENOMIC DNA]</scope>
    <source>
        <strain evidence="2 3">NCTC11388</strain>
    </source>
</reference>
<feature type="domain" description="Glycoamylase-like" evidence="1">
    <location>
        <begin position="621"/>
        <end position="701"/>
    </location>
</feature>
<sequence>MLLVSNTLKADTYPEVVFDNSLVGGSYAKSLVRYSGGSWVENVRNHLLVSDTLFFTPGNALSLKYHSSATGSWEADILYSRQKFFYQVSKKDVLVFKMYVQTASTKIEELPDIVLKQGFKQSEPVSLAHFIDDFEPNMWVNVEIPVDKIKGFEEGAIRSVSFVQRNASNKTHHILLDQIEFLPKNPSSVKLSSPAILSEAKAYDKQVLLSWQLPLTPSIRYIKIYRSTDKENFEPVAIRPIQMQSCLDRVPEIDKTYYYKIAWVDYDYIESPFSAVKEVKTKKLSDEELLNVVQAAHVNYFLENYDFNSGMYMPYRRKDKAIVSVRESGYAALALIVGAERKFVNRNVVLARFTKMVNFLKKVQHKDGVFPEYFDGRTGLPEYRQHIPKYSLTATTAMMEALLIARQYFFKEDVAEEKALRENITALWERIDWKVFSSGEHNNVLWDSWSPVDSTRRSHILGGFNSSFNTYLLAISSPTHPVSMDAYTFGFGNVHVHSNQLPTYFSRFVVGETSPLDSVSVEEHASDTSQTLWSRSIIRDTVEYGLQTKVPDIGVPLVDVYRMFYTLDPRDKKDSLLDYNTEVRNMIRITKRRDNEMGVGTAFSDVWGYYTVKDTVSLTRINPAVGPSALFIDKEIGMKAMKTLYEKYADILFTEYGFRAWLDLKDNDVSDEYLAVNQATVAIMIENSRSGLIWELYKEIPEIKVVTDKLFKTKKK</sequence>
<evidence type="ECO:0000259" key="1">
    <source>
        <dbReference type="Pfam" id="PF10091"/>
    </source>
</evidence>
<dbReference type="Proteomes" id="UP000254893">
    <property type="component" value="Unassembled WGS sequence"/>
</dbReference>
<dbReference type="Gene3D" id="2.60.40.10">
    <property type="entry name" value="Immunoglobulins"/>
    <property type="match status" value="1"/>
</dbReference>
<dbReference type="InterPro" id="IPR019282">
    <property type="entry name" value="Glycoamylase-like_cons_dom"/>
</dbReference>
<gene>
    <name evidence="2" type="ORF">NCTC11388_00816</name>
</gene>
<dbReference type="SUPFAM" id="SSF81853">
    <property type="entry name" value="Family 10 polysaccharide lyase"/>
    <property type="match status" value="1"/>
</dbReference>
<dbReference type="AlphaFoldDB" id="A0A380BIM9"/>
<dbReference type="Pfam" id="PF10091">
    <property type="entry name" value="Glycoamylase"/>
    <property type="match status" value="1"/>
</dbReference>
<dbReference type="InterPro" id="IPR013783">
    <property type="entry name" value="Ig-like_fold"/>
</dbReference>
<accession>A0A380BIM9</accession>
<evidence type="ECO:0000313" key="3">
    <source>
        <dbReference type="Proteomes" id="UP000254893"/>
    </source>
</evidence>
<evidence type="ECO:0000313" key="2">
    <source>
        <dbReference type="EMBL" id="SUJ01596.1"/>
    </source>
</evidence>
<dbReference type="Gene3D" id="1.50.10.140">
    <property type="match status" value="1"/>
</dbReference>
<proteinExistence type="predicted"/>
<dbReference type="EMBL" id="UGYW01000002">
    <property type="protein sequence ID" value="SUJ01596.1"/>
    <property type="molecule type" value="Genomic_DNA"/>
</dbReference>